<protein>
    <submittedName>
        <fullName evidence="2">Uncharacterized protein</fullName>
    </submittedName>
</protein>
<dbReference type="STRING" id="1068978.AMETH_5357"/>
<dbReference type="KEGG" id="amq:AMETH_5357"/>
<gene>
    <name evidence="2" type="ORF">AMETH_5357</name>
</gene>
<dbReference type="Proteomes" id="UP000062973">
    <property type="component" value="Chromosome"/>
</dbReference>
<reference evidence="2 3" key="1">
    <citation type="submission" date="2014-07" db="EMBL/GenBank/DDBJ databases">
        <title>Whole Genome Sequence of the Amycolatopsis methanolica 239.</title>
        <authorList>
            <person name="Tang B."/>
        </authorList>
    </citation>
    <scope>NUCLEOTIDE SEQUENCE [LARGE SCALE GENOMIC DNA]</scope>
    <source>
        <strain evidence="2 3">239</strain>
    </source>
</reference>
<evidence type="ECO:0000313" key="3">
    <source>
        <dbReference type="Proteomes" id="UP000062973"/>
    </source>
</evidence>
<dbReference type="EMBL" id="CP009110">
    <property type="protein sequence ID" value="AIJ25449.1"/>
    <property type="molecule type" value="Genomic_DNA"/>
</dbReference>
<feature type="transmembrane region" description="Helical" evidence="1">
    <location>
        <begin position="103"/>
        <end position="123"/>
    </location>
</feature>
<dbReference type="AlphaFoldDB" id="A0A076MX19"/>
<feature type="transmembrane region" description="Helical" evidence="1">
    <location>
        <begin position="71"/>
        <end position="91"/>
    </location>
</feature>
<keyword evidence="1" id="KW-0472">Membrane</keyword>
<proteinExistence type="predicted"/>
<evidence type="ECO:0000256" key="1">
    <source>
        <dbReference type="SAM" id="Phobius"/>
    </source>
</evidence>
<evidence type="ECO:0000313" key="2">
    <source>
        <dbReference type="EMBL" id="AIJ25449.1"/>
    </source>
</evidence>
<keyword evidence="1" id="KW-1133">Transmembrane helix</keyword>
<feature type="transmembrane region" description="Helical" evidence="1">
    <location>
        <begin position="38"/>
        <end position="56"/>
    </location>
</feature>
<sequence length="130" mass="13760">MPHVSPRTPAWAARPALFLVGVLFVPLGGSLVFDGHGFGFVFAVMGLLFLVTWWFLQPEQPTARARRRQRWACSLSLVAAALVVTAAVLFLGTGAHRPTFAELAPSIGVGVLAVAALVARVVVGVSGRRS</sequence>
<organism evidence="2 3">
    <name type="scientific">Amycolatopsis methanolica 239</name>
    <dbReference type="NCBI Taxonomy" id="1068978"/>
    <lineage>
        <taxon>Bacteria</taxon>
        <taxon>Bacillati</taxon>
        <taxon>Actinomycetota</taxon>
        <taxon>Actinomycetes</taxon>
        <taxon>Pseudonocardiales</taxon>
        <taxon>Pseudonocardiaceae</taxon>
        <taxon>Amycolatopsis</taxon>
        <taxon>Amycolatopsis methanolica group</taxon>
    </lineage>
</organism>
<dbReference type="HOGENOM" id="CLU_1933609_0_0_11"/>
<feature type="transmembrane region" description="Helical" evidence="1">
    <location>
        <begin position="12"/>
        <end position="32"/>
    </location>
</feature>
<dbReference type="PATRIC" id="fig|1068978.7.peg.5750"/>
<keyword evidence="3" id="KW-1185">Reference proteome</keyword>
<dbReference type="RefSeq" id="WP_017984293.1">
    <property type="nucleotide sequence ID" value="NZ_AQUL01000001.1"/>
</dbReference>
<name>A0A076MX19_AMYME</name>
<accession>A0A076MX19</accession>
<keyword evidence="1" id="KW-0812">Transmembrane</keyword>